<keyword evidence="2" id="KW-0812">Transmembrane</keyword>
<keyword evidence="5" id="KW-1185">Reference proteome</keyword>
<feature type="region of interest" description="Disordered" evidence="1">
    <location>
        <begin position="213"/>
        <end position="233"/>
    </location>
</feature>
<accession>A0A9P8T1Q8</accession>
<evidence type="ECO:0000256" key="2">
    <source>
        <dbReference type="SAM" id="Phobius"/>
    </source>
</evidence>
<dbReference type="EMBL" id="JAEUBE010000414">
    <property type="protein sequence ID" value="KAH3661941.1"/>
    <property type="molecule type" value="Genomic_DNA"/>
</dbReference>
<feature type="chain" id="PRO_5040480365" evidence="3">
    <location>
        <begin position="20"/>
        <end position="233"/>
    </location>
</feature>
<feature type="compositionally biased region" description="Basic and acidic residues" evidence="1">
    <location>
        <begin position="213"/>
        <end position="224"/>
    </location>
</feature>
<evidence type="ECO:0000256" key="1">
    <source>
        <dbReference type="SAM" id="MobiDB-lite"/>
    </source>
</evidence>
<protein>
    <submittedName>
        <fullName evidence="4">Uncharacterized protein</fullName>
    </submittedName>
</protein>
<evidence type="ECO:0000313" key="4">
    <source>
        <dbReference type="EMBL" id="KAH3661941.1"/>
    </source>
</evidence>
<feature type="signal peptide" evidence="3">
    <location>
        <begin position="1"/>
        <end position="19"/>
    </location>
</feature>
<feature type="transmembrane region" description="Helical" evidence="2">
    <location>
        <begin position="126"/>
        <end position="144"/>
    </location>
</feature>
<keyword evidence="3" id="KW-0732">Signal</keyword>
<proteinExistence type="predicted"/>
<comment type="caution">
    <text evidence="4">The sequence shown here is derived from an EMBL/GenBank/DDBJ whole genome shotgun (WGS) entry which is preliminary data.</text>
</comment>
<gene>
    <name evidence="4" type="ORF">OGAPHI_006120</name>
</gene>
<evidence type="ECO:0000313" key="5">
    <source>
        <dbReference type="Proteomes" id="UP000769157"/>
    </source>
</evidence>
<evidence type="ECO:0000256" key="3">
    <source>
        <dbReference type="SAM" id="SignalP"/>
    </source>
</evidence>
<dbReference type="GeneID" id="70238084"/>
<organism evidence="4 5">
    <name type="scientific">Ogataea philodendri</name>
    <dbReference type="NCBI Taxonomy" id="1378263"/>
    <lineage>
        <taxon>Eukaryota</taxon>
        <taxon>Fungi</taxon>
        <taxon>Dikarya</taxon>
        <taxon>Ascomycota</taxon>
        <taxon>Saccharomycotina</taxon>
        <taxon>Pichiomycetes</taxon>
        <taxon>Pichiales</taxon>
        <taxon>Pichiaceae</taxon>
        <taxon>Ogataea</taxon>
    </lineage>
</organism>
<dbReference type="RefSeq" id="XP_046059045.1">
    <property type="nucleotide sequence ID" value="XM_046207376.1"/>
</dbReference>
<reference evidence="4" key="1">
    <citation type="journal article" date="2021" name="Open Biol.">
        <title>Shared evolutionary footprints suggest mitochondrial oxidative damage underlies multiple complex I losses in fungi.</title>
        <authorList>
            <person name="Schikora-Tamarit M.A."/>
            <person name="Marcet-Houben M."/>
            <person name="Nosek J."/>
            <person name="Gabaldon T."/>
        </authorList>
    </citation>
    <scope>NUCLEOTIDE SEQUENCE</scope>
    <source>
        <strain evidence="4">CBS6075</strain>
    </source>
</reference>
<keyword evidence="2" id="KW-1133">Transmembrane helix</keyword>
<reference evidence="4" key="2">
    <citation type="submission" date="2021-01" db="EMBL/GenBank/DDBJ databases">
        <authorList>
            <person name="Schikora-Tamarit M.A."/>
        </authorList>
    </citation>
    <scope>NUCLEOTIDE SEQUENCE</scope>
    <source>
        <strain evidence="4">CBS6075</strain>
    </source>
</reference>
<keyword evidence="2" id="KW-0472">Membrane</keyword>
<dbReference type="AlphaFoldDB" id="A0A9P8T1Q8"/>
<name>A0A9P8T1Q8_9ASCO</name>
<dbReference type="Proteomes" id="UP000769157">
    <property type="component" value="Unassembled WGS sequence"/>
</dbReference>
<feature type="transmembrane region" description="Helical" evidence="2">
    <location>
        <begin position="92"/>
        <end position="114"/>
    </location>
</feature>
<sequence>MMVWTGCGDLAVFGPLVLASDGGFFLRSEVVDDVERFADLFRRLAADHLSNDFAAGVEQRLDVEVIGCEDDLVQHFLVHVKEVLVPGVDRGALLGVVVLLVVWEVVVFVVVAPFQNVLHHSRPDVLCRHLDWLVGVLVVLFLVVCRQQVFQHILDEDTFFGDLALHRELVAVGSDDYDLSFGHGKTNRRWVFLVLGVRGPRQFLCGGSRREAAREGSSMKEGGKQQDACDELG</sequence>